<organism evidence="2 3">
    <name type="scientific">Micavibrio aeruginosavorus</name>
    <dbReference type="NCBI Taxonomy" id="349221"/>
    <lineage>
        <taxon>Bacteria</taxon>
        <taxon>Pseudomonadati</taxon>
        <taxon>Bdellovibrionota</taxon>
        <taxon>Bdellovibrionia</taxon>
        <taxon>Bdellovibrionales</taxon>
        <taxon>Pseudobdellovibrionaceae</taxon>
        <taxon>Micavibrio</taxon>
    </lineage>
</organism>
<evidence type="ECO:0008006" key="4">
    <source>
        <dbReference type="Google" id="ProtNLM"/>
    </source>
</evidence>
<keyword evidence="1" id="KW-0472">Membrane</keyword>
<gene>
    <name evidence="2" type="ORF">DI626_09885</name>
</gene>
<dbReference type="Gene3D" id="3.30.700.10">
    <property type="entry name" value="Glycoprotein, Type 4 Pilin"/>
    <property type="match status" value="1"/>
</dbReference>
<feature type="transmembrane region" description="Helical" evidence="1">
    <location>
        <begin position="20"/>
        <end position="38"/>
    </location>
</feature>
<dbReference type="PROSITE" id="PS00409">
    <property type="entry name" value="PROKAR_NTER_METHYL"/>
    <property type="match status" value="1"/>
</dbReference>
<comment type="caution">
    <text evidence="2">The sequence shown here is derived from an EMBL/GenBank/DDBJ whole genome shotgun (WGS) entry which is preliminary data.</text>
</comment>
<keyword evidence="1" id="KW-1133">Transmembrane helix</keyword>
<dbReference type="Pfam" id="PF07963">
    <property type="entry name" value="N_methyl"/>
    <property type="match status" value="1"/>
</dbReference>
<protein>
    <recommendedName>
        <fullName evidence="4">Prepilin-type N-terminal cleavage/methylation domain protein</fullName>
    </recommendedName>
</protein>
<proteinExistence type="predicted"/>
<evidence type="ECO:0000256" key="1">
    <source>
        <dbReference type="SAM" id="Phobius"/>
    </source>
</evidence>
<evidence type="ECO:0000313" key="2">
    <source>
        <dbReference type="EMBL" id="PZO82665.1"/>
    </source>
</evidence>
<dbReference type="Proteomes" id="UP000249557">
    <property type="component" value="Unassembled WGS sequence"/>
</dbReference>
<reference evidence="2 3" key="1">
    <citation type="submission" date="2017-08" db="EMBL/GenBank/DDBJ databases">
        <title>Infants hospitalized years apart are colonized by the same room-sourced microbial strains.</title>
        <authorList>
            <person name="Brooks B."/>
            <person name="Olm M.R."/>
            <person name="Firek B.A."/>
            <person name="Baker R."/>
            <person name="Thomas B.C."/>
            <person name="Morowitz M.J."/>
            <person name="Banfield J.F."/>
        </authorList>
    </citation>
    <scope>NUCLEOTIDE SEQUENCE [LARGE SCALE GENOMIC DNA]</scope>
    <source>
        <strain evidence="2">S2_018_000_R2_104</strain>
    </source>
</reference>
<evidence type="ECO:0000313" key="3">
    <source>
        <dbReference type="Proteomes" id="UP000249557"/>
    </source>
</evidence>
<dbReference type="InterPro" id="IPR012902">
    <property type="entry name" value="N_methyl_site"/>
</dbReference>
<dbReference type="InterPro" id="IPR045584">
    <property type="entry name" value="Pilin-like"/>
</dbReference>
<sequence>MAINLSKHNKNERGFTLVELSIVLVIIGILISALIPLFKTYTEQSHKKTQEARMGTVRTALADFIIADPKRAVNEKRFPCPASRTAPIGSADYGVEQCITGGAGTCSNGVCIASGTGGKLVLIGAVPTRTLSIGGINMNDAFNNRYTYAVSMDLVQPNAMDSLTTEGAITMLDDSGVDITTVAQFALVSHGRDGAGSYTAAGVRNGASCRSTNRGDAENCNDDGVFRDNLNVALNERVGTSLALNDDYYDDSAAFTLTNDDDDE</sequence>
<dbReference type="NCBIfam" id="TIGR02532">
    <property type="entry name" value="IV_pilin_GFxxxE"/>
    <property type="match status" value="1"/>
</dbReference>
<accession>A0A2W5BHY1</accession>
<name>A0A2W5BHY1_9BACT</name>
<dbReference type="EMBL" id="QFNK01000250">
    <property type="protein sequence ID" value="PZO82665.1"/>
    <property type="molecule type" value="Genomic_DNA"/>
</dbReference>
<keyword evidence="1" id="KW-0812">Transmembrane</keyword>
<dbReference type="SUPFAM" id="SSF54523">
    <property type="entry name" value="Pili subunits"/>
    <property type="match status" value="1"/>
</dbReference>
<feature type="non-terminal residue" evidence="2">
    <location>
        <position position="264"/>
    </location>
</feature>
<dbReference type="AlphaFoldDB" id="A0A2W5BHY1"/>